<dbReference type="EMBL" id="LVYD01000002">
    <property type="protein sequence ID" value="OQP66520.1"/>
    <property type="molecule type" value="Genomic_DNA"/>
</dbReference>
<dbReference type="InterPro" id="IPR032675">
    <property type="entry name" value="LRR_dom_sf"/>
</dbReference>
<keyword evidence="1" id="KW-0433">Leucine-rich repeat</keyword>
<gene>
    <name evidence="4" type="ORF">A3860_13630</name>
</gene>
<proteinExistence type="predicted"/>
<feature type="domain" description="Disease resistance R13L4/SHOC-2-like LRR" evidence="3">
    <location>
        <begin position="496"/>
        <end position="593"/>
    </location>
</feature>
<dbReference type="RefSeq" id="WP_081145461.1">
    <property type="nucleotide sequence ID" value="NZ_LVYD01000002.1"/>
</dbReference>
<comment type="caution">
    <text evidence="4">The sequence shown here is derived from an EMBL/GenBank/DDBJ whole genome shotgun (WGS) entry which is preliminary data.</text>
</comment>
<dbReference type="SMART" id="SM00369">
    <property type="entry name" value="LRR_TYP"/>
    <property type="match status" value="5"/>
</dbReference>
<sequence length="1015" mass="114314">MSQYKIITEKDAITRFQLSNYIRGKYGNKGKYLLLEGNVEMPQDINIQKFCAEAGANGIIVDGNLTLTGVLYQPDMDYGETLFVTGDLRAKSINKGGAEFYIKGNLIVEQTIYGYYNHGSLTVAGNTEATTIFAEDHFFKFVGDVQGLIINTGNIDGVEADFNTTEPLLDELIKNDHYSNSGKLDQYINEGRHIISEQYIKGKRQRVSFDPATTITAIPQLISNGEAKQRFHLDQYDPFGDMGFNKVILLDGDTYINGDLNNDYTENTLTALGADADTDSTLILVNGNLTVAGTISPSDGCFPFLLVLGNVTCDVLQSYDECIYITGDADITYAFDGNYNDGSIVIGGNTRVPFVLNSDHSSTITPQGAILINYYDDRDDFFEYDYTTKDFERVMVSAVFDAKMKFNPVAFIELLKAGKSPLKKGARPARLILEEELEQLGKVNTNFLELDLTDRKLKEFPRTLTRLTSLKKLVLNENPVESIPASIKDLVSLEELHLEKCSLKSLPPEIGMLPNLRVLNVAYNGDLVLPESINRLSSLRILNVSYNVGLGLPASVAELTNLEELTCYQCSTAAPVDFPEVITQLTGLKRLNMGSLSIKTIPDSFTNLQNLEELNLDASLCYLNELPDLSKLKKLKTLHADGLINFTTRPTPKQSLLKAFFKITSLETLYIDRHGERNEKFIKMDQFKEIEQNLAHDPERLAAFVSKLSIVPNIIHGDGRKGIVREALKAEHLEGISNLQNLKVLDLSFNDLTTLPEEVYALKGLQHLNLRYNRLPTSERLTISKKLPGCTIDFRDNRIDNEVTDREDVKQWQAMNNRMKEANILMNAKDDREKLLQSLKVYDEVLAFFSSGQVVDEYNLLYANYGKVYAYSYLTSNHKASFSPADLLELNQAAIKQGLHTLDLVPGMIWHYTDLGKFHEEVTRITANSVAWQMHVISDKQEDLEKALEIILKGVAYIESESHYYIHDTQVRILLKLGRKEEAYQLVKRILTLSPDFGDFQDIKEDATYMEWVKK</sequence>
<dbReference type="GO" id="GO:0005737">
    <property type="term" value="C:cytoplasm"/>
    <property type="evidence" value="ECO:0007669"/>
    <property type="project" value="TreeGrafter"/>
</dbReference>
<reference evidence="4 5" key="1">
    <citation type="submission" date="2016-03" db="EMBL/GenBank/DDBJ databases">
        <title>Niastella vici sp. nov., isolated from farmland soil.</title>
        <authorList>
            <person name="Chen L."/>
            <person name="Wang D."/>
            <person name="Yang S."/>
            <person name="Wang G."/>
        </authorList>
    </citation>
    <scope>NUCLEOTIDE SEQUENCE [LARGE SCALE GENOMIC DNA]</scope>
    <source>
        <strain evidence="4 5">DJ57</strain>
    </source>
</reference>
<dbReference type="PANTHER" id="PTHR48051">
    <property type="match status" value="1"/>
</dbReference>
<dbReference type="InterPro" id="IPR001611">
    <property type="entry name" value="Leu-rich_rpt"/>
</dbReference>
<keyword evidence="5" id="KW-1185">Reference proteome</keyword>
<dbReference type="PANTHER" id="PTHR48051:SF1">
    <property type="entry name" value="RAS SUPPRESSOR PROTEIN 1"/>
    <property type="match status" value="1"/>
</dbReference>
<dbReference type="InterPro" id="IPR055414">
    <property type="entry name" value="LRR_R13L4/SHOC2-like"/>
</dbReference>
<dbReference type="PROSITE" id="PS51450">
    <property type="entry name" value="LRR"/>
    <property type="match status" value="1"/>
</dbReference>
<dbReference type="InterPro" id="IPR003591">
    <property type="entry name" value="Leu-rich_rpt_typical-subtyp"/>
</dbReference>
<organism evidence="4 5">
    <name type="scientific">Niastella vici</name>
    <dbReference type="NCBI Taxonomy" id="1703345"/>
    <lineage>
        <taxon>Bacteria</taxon>
        <taxon>Pseudomonadati</taxon>
        <taxon>Bacteroidota</taxon>
        <taxon>Chitinophagia</taxon>
        <taxon>Chitinophagales</taxon>
        <taxon>Chitinophagaceae</taxon>
        <taxon>Niastella</taxon>
    </lineage>
</organism>
<dbReference type="InterPro" id="IPR050216">
    <property type="entry name" value="LRR_domain-containing"/>
</dbReference>
<dbReference type="Gene3D" id="3.80.10.10">
    <property type="entry name" value="Ribonuclease Inhibitor"/>
    <property type="match status" value="3"/>
</dbReference>
<accession>A0A1V9G7H2</accession>
<dbReference type="AlphaFoldDB" id="A0A1V9G7H2"/>
<keyword evidence="2" id="KW-0677">Repeat</keyword>
<evidence type="ECO:0000256" key="1">
    <source>
        <dbReference type="ARBA" id="ARBA00022614"/>
    </source>
</evidence>
<dbReference type="OrthoDB" id="2044786at2"/>
<protein>
    <recommendedName>
        <fullName evidence="3">Disease resistance R13L4/SHOC-2-like LRR domain-containing protein</fullName>
    </recommendedName>
</protein>
<evidence type="ECO:0000256" key="2">
    <source>
        <dbReference type="ARBA" id="ARBA00022737"/>
    </source>
</evidence>
<dbReference type="SUPFAM" id="SSF52058">
    <property type="entry name" value="L domain-like"/>
    <property type="match status" value="1"/>
</dbReference>
<dbReference type="Pfam" id="PF13855">
    <property type="entry name" value="LRR_8"/>
    <property type="match status" value="1"/>
</dbReference>
<dbReference type="Proteomes" id="UP000192796">
    <property type="component" value="Unassembled WGS sequence"/>
</dbReference>
<evidence type="ECO:0000313" key="5">
    <source>
        <dbReference type="Proteomes" id="UP000192796"/>
    </source>
</evidence>
<dbReference type="Pfam" id="PF23598">
    <property type="entry name" value="LRR_14"/>
    <property type="match status" value="1"/>
</dbReference>
<evidence type="ECO:0000313" key="4">
    <source>
        <dbReference type="EMBL" id="OQP66520.1"/>
    </source>
</evidence>
<name>A0A1V9G7H2_9BACT</name>
<dbReference type="STRING" id="1703345.A3860_13630"/>
<evidence type="ECO:0000259" key="3">
    <source>
        <dbReference type="Pfam" id="PF23598"/>
    </source>
</evidence>